<organism evidence="1 2">
    <name type="scientific">Marivirga lumbricoides</name>
    <dbReference type="NCBI Taxonomy" id="1046115"/>
    <lineage>
        <taxon>Bacteria</taxon>
        <taxon>Pseudomonadati</taxon>
        <taxon>Bacteroidota</taxon>
        <taxon>Cytophagia</taxon>
        <taxon>Cytophagales</taxon>
        <taxon>Marivirgaceae</taxon>
        <taxon>Marivirga</taxon>
    </lineage>
</organism>
<name>A0A2T4DPT8_9BACT</name>
<evidence type="ECO:0000313" key="1">
    <source>
        <dbReference type="EMBL" id="PTB95830.1"/>
    </source>
</evidence>
<protein>
    <submittedName>
        <fullName evidence="1">Uncharacterized protein</fullName>
    </submittedName>
</protein>
<dbReference type="EMBL" id="PYVU01000083">
    <property type="protein sequence ID" value="PTB95830.1"/>
    <property type="molecule type" value="Genomic_DNA"/>
</dbReference>
<dbReference type="Proteomes" id="UP000240608">
    <property type="component" value="Unassembled WGS sequence"/>
</dbReference>
<sequence>MPHFTLVFNDDSQQIISAPTKNSMIREFSKEDSTSFQENVKEIHWQEANIHFTEIVYTGVIIQKII</sequence>
<accession>A0A2T4DPT8</accession>
<reference evidence="1 2" key="1">
    <citation type="submission" date="2018-03" db="EMBL/GenBank/DDBJ databases">
        <title>Cross-interface Injection: A General Nanoliter Liquid Handling Method Applied to Single Cells Genome Amplification Automated Nanoliter Liquid Handling Applied to Single Cell Multiple Displacement Amplification.</title>
        <authorList>
            <person name="Yun J."/>
            <person name="Xu P."/>
            <person name="Xu J."/>
            <person name="Dai X."/>
            <person name="Wang Y."/>
            <person name="Zheng X."/>
            <person name="Cao C."/>
            <person name="Yi Q."/>
            <person name="Zhu Y."/>
            <person name="Wang L."/>
            <person name="Dong Z."/>
            <person name="Huang Y."/>
            <person name="Huang L."/>
            <person name="Du W."/>
        </authorList>
    </citation>
    <scope>NUCLEOTIDE SEQUENCE [LARGE SCALE GENOMIC DNA]</scope>
    <source>
        <strain evidence="1 2">Z-D1-2</strain>
    </source>
</reference>
<dbReference type="AlphaFoldDB" id="A0A2T4DPT8"/>
<evidence type="ECO:0000313" key="2">
    <source>
        <dbReference type="Proteomes" id="UP000240608"/>
    </source>
</evidence>
<comment type="caution">
    <text evidence="1">The sequence shown here is derived from an EMBL/GenBank/DDBJ whole genome shotgun (WGS) entry which is preliminary data.</text>
</comment>
<proteinExistence type="predicted"/>
<gene>
    <name evidence="1" type="ORF">C9994_10030</name>
</gene>